<dbReference type="InterPro" id="IPR026350">
    <property type="entry name" value="GxxExxY"/>
</dbReference>
<dbReference type="eggNOG" id="COG0614">
    <property type="taxonomic scope" value="Bacteria"/>
</dbReference>
<dbReference type="KEGG" id="gem:GM21_2581"/>
<proteinExistence type="predicted"/>
<dbReference type="NCBIfam" id="TIGR04256">
    <property type="entry name" value="GxxExxY"/>
    <property type="match status" value="1"/>
</dbReference>
<dbReference type="OrthoDB" id="9798792at2"/>
<organism evidence="1">
    <name type="scientific">Geobacter sp. (strain M21)</name>
    <dbReference type="NCBI Taxonomy" id="443144"/>
    <lineage>
        <taxon>Bacteria</taxon>
        <taxon>Pseudomonadati</taxon>
        <taxon>Thermodesulfobacteriota</taxon>
        <taxon>Desulfuromonadia</taxon>
        <taxon>Geobacterales</taxon>
        <taxon>Geobacteraceae</taxon>
        <taxon>Geobacter</taxon>
    </lineage>
</organism>
<dbReference type="AlphaFoldDB" id="C6E0J7"/>
<dbReference type="Pfam" id="PF13366">
    <property type="entry name" value="PDDEXK_3"/>
    <property type="match status" value="1"/>
</dbReference>
<evidence type="ECO:0008006" key="2">
    <source>
        <dbReference type="Google" id="ProtNLM"/>
    </source>
</evidence>
<reference evidence="1" key="1">
    <citation type="submission" date="2009-07" db="EMBL/GenBank/DDBJ databases">
        <title>Complete sequence of Geobacter sp. M21.</title>
        <authorList>
            <consortium name="US DOE Joint Genome Institute"/>
            <person name="Lucas S."/>
            <person name="Copeland A."/>
            <person name="Lapidus A."/>
            <person name="Glavina del Rio T."/>
            <person name="Dalin E."/>
            <person name="Tice H."/>
            <person name="Bruce D."/>
            <person name="Goodwin L."/>
            <person name="Pitluck S."/>
            <person name="Saunders E."/>
            <person name="Brettin T."/>
            <person name="Detter J.C."/>
            <person name="Han C."/>
            <person name="Larimer F."/>
            <person name="Land M."/>
            <person name="Hauser L."/>
            <person name="Kyrpides N."/>
            <person name="Ovchinnikova G."/>
            <person name="Lovley D."/>
        </authorList>
    </citation>
    <scope>NUCLEOTIDE SEQUENCE [LARGE SCALE GENOMIC DNA]</scope>
    <source>
        <strain evidence="1">M21</strain>
    </source>
</reference>
<dbReference type="HOGENOM" id="CLU_134960_1_0_7"/>
<protein>
    <recommendedName>
        <fullName evidence="2">GxxExxY protein</fullName>
    </recommendedName>
</protein>
<evidence type="ECO:0000313" key="1">
    <source>
        <dbReference type="EMBL" id="ACT18621.1"/>
    </source>
</evidence>
<dbReference type="STRING" id="443144.GM21_2581"/>
<gene>
    <name evidence="1" type="ordered locus">GM21_2581</name>
</gene>
<dbReference type="EMBL" id="CP001661">
    <property type="protein sequence ID" value="ACT18621.1"/>
    <property type="molecule type" value="Genomic_DNA"/>
</dbReference>
<name>C6E0J7_GEOSM</name>
<accession>C6E0J7</accession>
<sequence>MTENEIATVIVDASFKVHKHLGPGLLESVYLAVLAYELEQRDVMVSRQQPMPIIYESVRLDEAYRADLVVNDKVIVELKSVEKIAPVHKKQLLTYLRLSNLKLGLLINFGEALIKDGITRVVNDL</sequence>